<keyword evidence="4" id="KW-0679">Respiratory chain</keyword>
<dbReference type="Proteomes" id="UP001233271">
    <property type="component" value="Chromosome 2"/>
</dbReference>
<evidence type="ECO:0000256" key="1">
    <source>
        <dbReference type="ARBA" id="ARBA00004443"/>
    </source>
</evidence>
<evidence type="ECO:0000256" key="4">
    <source>
        <dbReference type="ARBA" id="ARBA00022660"/>
    </source>
</evidence>
<gene>
    <name evidence="9" type="ORF">CcaverHIS019_0209190</name>
</gene>
<dbReference type="InterPro" id="IPR006806">
    <property type="entry name" value="NDUFA5"/>
</dbReference>
<accession>A0AA48L1U7</accession>
<dbReference type="Pfam" id="PF04716">
    <property type="entry name" value="ETC_C1_NDUFA5"/>
    <property type="match status" value="1"/>
</dbReference>
<dbReference type="PANTHER" id="PTHR12653:SF0">
    <property type="entry name" value="NADH DEHYDROGENASE [UBIQUINONE] 1 ALPHA SUBCOMPLEX SUBUNIT 5"/>
    <property type="match status" value="1"/>
</dbReference>
<evidence type="ECO:0000256" key="3">
    <source>
        <dbReference type="ARBA" id="ARBA00022448"/>
    </source>
</evidence>
<evidence type="ECO:0000256" key="2">
    <source>
        <dbReference type="ARBA" id="ARBA00010261"/>
    </source>
</evidence>
<proteinExistence type="inferred from homology"/>
<keyword evidence="8" id="KW-0472">Membrane</keyword>
<evidence type="ECO:0000256" key="7">
    <source>
        <dbReference type="ARBA" id="ARBA00023128"/>
    </source>
</evidence>
<sequence length="132" mass="14710">MFRATRPLFYAAQALKETTGIVGLPVHKNPLPALKSLYTETLTGLAALPASSVYRQATEALTKNRMAIVERAGEDISSAERELGTIVEIAIEEAKIEKHLLGQMGEWKAWEPLEEKPEPNQWRYFDPTGDSL</sequence>
<name>A0AA48L1U7_9TREE</name>
<evidence type="ECO:0008006" key="11">
    <source>
        <dbReference type="Google" id="ProtNLM"/>
    </source>
</evidence>
<dbReference type="KEGG" id="ccac:CcaHIS019_0209190"/>
<evidence type="ECO:0000256" key="6">
    <source>
        <dbReference type="ARBA" id="ARBA00022982"/>
    </source>
</evidence>
<evidence type="ECO:0000313" key="9">
    <source>
        <dbReference type="EMBL" id="BEI89557.1"/>
    </source>
</evidence>
<keyword evidence="3" id="KW-0813">Transport</keyword>
<organism evidence="9 10">
    <name type="scientific">Cutaneotrichosporon cavernicola</name>
    <dbReference type="NCBI Taxonomy" id="279322"/>
    <lineage>
        <taxon>Eukaryota</taxon>
        <taxon>Fungi</taxon>
        <taxon>Dikarya</taxon>
        <taxon>Basidiomycota</taxon>
        <taxon>Agaricomycotina</taxon>
        <taxon>Tremellomycetes</taxon>
        <taxon>Trichosporonales</taxon>
        <taxon>Trichosporonaceae</taxon>
        <taxon>Cutaneotrichosporon</taxon>
    </lineage>
</organism>
<keyword evidence="7" id="KW-0496">Mitochondrion</keyword>
<keyword evidence="5" id="KW-0999">Mitochondrion inner membrane</keyword>
<dbReference type="RefSeq" id="XP_060454823.1">
    <property type="nucleotide sequence ID" value="XM_060597984.1"/>
</dbReference>
<comment type="similarity">
    <text evidence="2">Belongs to the complex I NDUFA5 subunit family.</text>
</comment>
<dbReference type="GO" id="GO:0005743">
    <property type="term" value="C:mitochondrial inner membrane"/>
    <property type="evidence" value="ECO:0007669"/>
    <property type="project" value="UniProtKB-SubCell"/>
</dbReference>
<keyword evidence="6" id="KW-0249">Electron transport</keyword>
<reference evidence="9" key="1">
    <citation type="journal article" date="2023" name="BMC Genomics">
        <title>Chromosome-level genome assemblies of Cutaneotrichosporon spp. (Trichosporonales, Basidiomycota) reveal imbalanced evolution between nucleotide sequences and chromosome synteny.</title>
        <authorList>
            <person name="Kobayashi Y."/>
            <person name="Kayamori A."/>
            <person name="Aoki K."/>
            <person name="Shiwa Y."/>
            <person name="Matsutani M."/>
            <person name="Fujita N."/>
            <person name="Sugita T."/>
            <person name="Iwasaki W."/>
            <person name="Tanaka N."/>
            <person name="Takashima M."/>
        </authorList>
    </citation>
    <scope>NUCLEOTIDE SEQUENCE</scope>
    <source>
        <strain evidence="9">HIS019</strain>
    </source>
</reference>
<dbReference type="GeneID" id="85493428"/>
<comment type="subcellular location">
    <subcellularLocation>
        <location evidence="1">Mitochondrion inner membrane</location>
        <topology evidence="1">Peripheral membrane protein</topology>
        <orientation evidence="1">Matrix side</orientation>
    </subcellularLocation>
</comment>
<evidence type="ECO:0000256" key="5">
    <source>
        <dbReference type="ARBA" id="ARBA00022792"/>
    </source>
</evidence>
<dbReference type="GO" id="GO:0022904">
    <property type="term" value="P:respiratory electron transport chain"/>
    <property type="evidence" value="ECO:0007669"/>
    <property type="project" value="InterPro"/>
</dbReference>
<dbReference type="EMBL" id="AP028213">
    <property type="protein sequence ID" value="BEI89557.1"/>
    <property type="molecule type" value="Genomic_DNA"/>
</dbReference>
<dbReference type="AlphaFoldDB" id="A0AA48L1U7"/>
<protein>
    <recommendedName>
        <fullName evidence="11">NADH2 dehydrogenase</fullName>
    </recommendedName>
</protein>
<evidence type="ECO:0000256" key="8">
    <source>
        <dbReference type="ARBA" id="ARBA00023136"/>
    </source>
</evidence>
<keyword evidence="10" id="KW-1185">Reference proteome</keyword>
<evidence type="ECO:0000313" key="10">
    <source>
        <dbReference type="Proteomes" id="UP001233271"/>
    </source>
</evidence>
<dbReference type="PANTHER" id="PTHR12653">
    <property type="entry name" value="NADH-UBIQUINONE OXIDOREDUCTASE 13 KD-B SUBUNIT"/>
    <property type="match status" value="1"/>
</dbReference>